<evidence type="ECO:0000256" key="4">
    <source>
        <dbReference type="ARBA" id="ARBA00023136"/>
    </source>
</evidence>
<dbReference type="GO" id="GO:0007189">
    <property type="term" value="P:adenylate cyclase-activating G protein-coupled receptor signaling pathway"/>
    <property type="evidence" value="ECO:0007669"/>
    <property type="project" value="TreeGrafter"/>
</dbReference>
<dbReference type="InterPro" id="IPR022343">
    <property type="entry name" value="GCR1-cAMP_receptor"/>
</dbReference>
<gene>
    <name evidence="7" type="ORF">FVE85_4493</name>
</gene>
<dbReference type="EMBL" id="VRMN01000016">
    <property type="protein sequence ID" value="KAA8491076.1"/>
    <property type="molecule type" value="Genomic_DNA"/>
</dbReference>
<protein>
    <submittedName>
        <fullName evidence="7">G-protein coupled receptor 1</fullName>
    </submittedName>
</protein>
<evidence type="ECO:0000256" key="1">
    <source>
        <dbReference type="ARBA" id="ARBA00004141"/>
    </source>
</evidence>
<accession>A0A5J4YHZ4</accession>
<feature type="transmembrane region" description="Helical" evidence="5">
    <location>
        <begin position="117"/>
        <end position="140"/>
    </location>
</feature>
<dbReference type="OMA" id="FVWVTCI"/>
<keyword evidence="2 5" id="KW-0812">Transmembrane</keyword>
<evidence type="ECO:0000256" key="3">
    <source>
        <dbReference type="ARBA" id="ARBA00022989"/>
    </source>
</evidence>
<evidence type="ECO:0000313" key="8">
    <source>
        <dbReference type="Proteomes" id="UP000324585"/>
    </source>
</evidence>
<dbReference type="InterPro" id="IPR017981">
    <property type="entry name" value="GPCR_2-like_7TM"/>
</dbReference>
<comment type="caution">
    <text evidence="7">The sequence shown here is derived from an EMBL/GenBank/DDBJ whole genome shotgun (WGS) entry which is preliminary data.</text>
</comment>
<feature type="transmembrane region" description="Helical" evidence="5">
    <location>
        <begin position="50"/>
        <end position="72"/>
    </location>
</feature>
<feature type="transmembrane region" description="Helical" evidence="5">
    <location>
        <begin position="20"/>
        <end position="38"/>
    </location>
</feature>
<dbReference type="GO" id="GO:0005886">
    <property type="term" value="C:plasma membrane"/>
    <property type="evidence" value="ECO:0007669"/>
    <property type="project" value="TreeGrafter"/>
</dbReference>
<feature type="transmembrane region" description="Helical" evidence="5">
    <location>
        <begin position="219"/>
        <end position="236"/>
    </location>
</feature>
<dbReference type="Proteomes" id="UP000324585">
    <property type="component" value="Unassembled WGS sequence"/>
</dbReference>
<dbReference type="OrthoDB" id="100006at2759"/>
<dbReference type="InterPro" id="IPR000832">
    <property type="entry name" value="GPCR_2_secretin-like"/>
</dbReference>
<proteinExistence type="predicted"/>
<reference evidence="8" key="1">
    <citation type="journal article" date="2019" name="Nat. Commun.">
        <title>Expansion of phycobilisome linker gene families in mesophilic red algae.</title>
        <authorList>
            <person name="Lee J."/>
            <person name="Kim D."/>
            <person name="Bhattacharya D."/>
            <person name="Yoon H.S."/>
        </authorList>
    </citation>
    <scope>NUCLEOTIDE SEQUENCE [LARGE SCALE GENOMIC DNA]</scope>
    <source>
        <strain evidence="8">CCMP 1328</strain>
    </source>
</reference>
<dbReference type="Gene3D" id="1.20.1070.10">
    <property type="entry name" value="Rhodopsin 7-helix transmembrane proteins"/>
    <property type="match status" value="1"/>
</dbReference>
<feature type="transmembrane region" description="Helical" evidence="5">
    <location>
        <begin position="160"/>
        <end position="183"/>
    </location>
</feature>
<keyword evidence="4 5" id="KW-0472">Membrane</keyword>
<feature type="transmembrane region" description="Helical" evidence="5">
    <location>
        <begin position="84"/>
        <end position="105"/>
    </location>
</feature>
<dbReference type="PANTHER" id="PTHR23112">
    <property type="entry name" value="G PROTEIN-COUPLED RECEPTOR 157-RELATED"/>
    <property type="match status" value="1"/>
</dbReference>
<dbReference type="GO" id="GO:0004930">
    <property type="term" value="F:G protein-coupled receptor activity"/>
    <property type="evidence" value="ECO:0007669"/>
    <property type="project" value="InterPro"/>
</dbReference>
<dbReference type="PANTHER" id="PTHR23112:SF0">
    <property type="entry name" value="TRANSMEMBRANE PROTEIN 116"/>
    <property type="match status" value="1"/>
</dbReference>
<evidence type="ECO:0000256" key="5">
    <source>
        <dbReference type="SAM" id="Phobius"/>
    </source>
</evidence>
<feature type="transmembrane region" description="Helical" evidence="5">
    <location>
        <begin position="256"/>
        <end position="279"/>
    </location>
</feature>
<evidence type="ECO:0000256" key="2">
    <source>
        <dbReference type="ARBA" id="ARBA00022692"/>
    </source>
</evidence>
<comment type="subcellular location">
    <subcellularLocation>
        <location evidence="1">Membrane</location>
        <topology evidence="1">Multi-pass membrane protein</topology>
    </subcellularLocation>
</comment>
<dbReference type="GO" id="GO:0007166">
    <property type="term" value="P:cell surface receptor signaling pathway"/>
    <property type="evidence" value="ECO:0007669"/>
    <property type="project" value="InterPro"/>
</dbReference>
<keyword evidence="7" id="KW-0675">Receptor</keyword>
<dbReference type="PROSITE" id="PS50261">
    <property type="entry name" value="G_PROTEIN_RECEP_F2_4"/>
    <property type="match status" value="1"/>
</dbReference>
<name>A0A5J4YHZ4_PORPP</name>
<dbReference type="PRINTS" id="PR02001">
    <property type="entry name" value="GCR1CAMPR"/>
</dbReference>
<keyword evidence="8" id="KW-1185">Reference proteome</keyword>
<dbReference type="AlphaFoldDB" id="A0A5J4YHZ4"/>
<evidence type="ECO:0000259" key="6">
    <source>
        <dbReference type="PROSITE" id="PS50261"/>
    </source>
</evidence>
<dbReference type="Pfam" id="PF00002">
    <property type="entry name" value="7tm_2"/>
    <property type="match status" value="1"/>
</dbReference>
<keyword evidence="3 5" id="KW-1133">Transmembrane helix</keyword>
<sequence length="351" mass="40196">MDGILSESQLALARGLSRGLGLVSMLASLVVIVLHAVFRRPKRQFNDPVLWLSVCTFFIPLFALAMSTRAWPWWCLLEAVGNQFFSFASFVWVTCIGHQLYHVAVHDRELSELADSYAIVYHLLSWGLSLASVVVLGVAHQLETHIAPGDLWCWVHAGPWRFIVFYIPLLVFVALNLGLYLYITITVYFKYREILGVNLPASRAVLTQRASPMQFAKQTLSWAFRASLYLIVFVVTRMGSLINRFWELAHPGRKSFALILVHICTQGLQGFLYACIYIYNESVWKRWKARDTSRAAIINQSHEHPFSYGDVDDMDSDSDIDEQELETRRLRDFRAFPVVNFGPEPDNEDQQ</sequence>
<organism evidence="7 8">
    <name type="scientific">Porphyridium purpureum</name>
    <name type="common">Red alga</name>
    <name type="synonym">Porphyridium cruentum</name>
    <dbReference type="NCBI Taxonomy" id="35688"/>
    <lineage>
        <taxon>Eukaryota</taxon>
        <taxon>Rhodophyta</taxon>
        <taxon>Bangiophyceae</taxon>
        <taxon>Porphyridiales</taxon>
        <taxon>Porphyridiaceae</taxon>
        <taxon>Porphyridium</taxon>
    </lineage>
</organism>
<feature type="domain" description="G-protein coupled receptors family 2 profile 2" evidence="6">
    <location>
        <begin position="10"/>
        <end position="281"/>
    </location>
</feature>
<evidence type="ECO:0000313" key="7">
    <source>
        <dbReference type="EMBL" id="KAA8491076.1"/>
    </source>
</evidence>